<evidence type="ECO:0000259" key="4">
    <source>
        <dbReference type="PROSITE" id="PS50405"/>
    </source>
</evidence>
<feature type="domain" description="GST C-terminal" evidence="4">
    <location>
        <begin position="88"/>
        <end position="217"/>
    </location>
</feature>
<dbReference type="SUPFAM" id="SSF52833">
    <property type="entry name" value="Thioredoxin-like"/>
    <property type="match status" value="1"/>
</dbReference>
<evidence type="ECO:0000256" key="2">
    <source>
        <dbReference type="ARBA" id="ARBA00023604"/>
    </source>
</evidence>
<dbReference type="PANTHER" id="PTHR34598">
    <property type="entry name" value="BLL6449 PROTEIN"/>
    <property type="match status" value="1"/>
</dbReference>
<dbReference type="GO" id="GO:0016491">
    <property type="term" value="F:oxidoreductase activity"/>
    <property type="evidence" value="ECO:0007669"/>
    <property type="project" value="UniProtKB-KW"/>
</dbReference>
<dbReference type="AlphaFoldDB" id="A0AAQ3RBA7"/>
<dbReference type="Gene3D" id="1.20.1050.10">
    <property type="match status" value="1"/>
</dbReference>
<dbReference type="PROSITE" id="PS50405">
    <property type="entry name" value="GST_CTER"/>
    <property type="match status" value="1"/>
</dbReference>
<proteinExistence type="inferred from homology"/>
<dbReference type="InterPro" id="IPR044053">
    <property type="entry name" value="AsaB-like"/>
</dbReference>
<dbReference type="SUPFAM" id="SSF47616">
    <property type="entry name" value="GST C-terminal domain-like"/>
    <property type="match status" value="1"/>
</dbReference>
<dbReference type="Proteomes" id="UP001303373">
    <property type="component" value="Chromosome 9"/>
</dbReference>
<dbReference type="PROSITE" id="PS50404">
    <property type="entry name" value="GST_NTER"/>
    <property type="match status" value="1"/>
</dbReference>
<dbReference type="NCBIfam" id="NF041278">
    <property type="entry name" value="CmcJ_NvfI_EfuI"/>
    <property type="match status" value="1"/>
</dbReference>
<dbReference type="SFLD" id="SFLDS00019">
    <property type="entry name" value="Glutathione_Transferase_(cytos"/>
    <property type="match status" value="1"/>
</dbReference>
<dbReference type="EMBL" id="CP138588">
    <property type="protein sequence ID" value="WPH03031.1"/>
    <property type="molecule type" value="Genomic_DNA"/>
</dbReference>
<dbReference type="InterPro" id="IPR004045">
    <property type="entry name" value="Glutathione_S-Trfase_N"/>
</dbReference>
<dbReference type="InterPro" id="IPR040079">
    <property type="entry name" value="Glutathione_S-Trfase"/>
</dbReference>
<evidence type="ECO:0000259" key="3">
    <source>
        <dbReference type="PROSITE" id="PS50404"/>
    </source>
</evidence>
<dbReference type="CDD" id="cd00570">
    <property type="entry name" value="GST_N_family"/>
    <property type="match status" value="1"/>
</dbReference>
<dbReference type="InterPro" id="IPR036249">
    <property type="entry name" value="Thioredoxin-like_sf"/>
</dbReference>
<organism evidence="5 6">
    <name type="scientific">Acrodontium crateriforme</name>
    <dbReference type="NCBI Taxonomy" id="150365"/>
    <lineage>
        <taxon>Eukaryota</taxon>
        <taxon>Fungi</taxon>
        <taxon>Dikarya</taxon>
        <taxon>Ascomycota</taxon>
        <taxon>Pezizomycotina</taxon>
        <taxon>Dothideomycetes</taxon>
        <taxon>Dothideomycetidae</taxon>
        <taxon>Mycosphaerellales</taxon>
        <taxon>Teratosphaeriaceae</taxon>
        <taxon>Acrodontium</taxon>
    </lineage>
</organism>
<dbReference type="InterPro" id="IPR036282">
    <property type="entry name" value="Glutathione-S-Trfase_C_sf"/>
</dbReference>
<keyword evidence="6" id="KW-1185">Reference proteome</keyword>
<feature type="domain" description="GST N-terminal" evidence="3">
    <location>
        <begin position="1"/>
        <end position="81"/>
    </location>
</feature>
<dbReference type="PANTHER" id="PTHR34598:SF3">
    <property type="entry name" value="OXIDOREDUCTASE AN1597"/>
    <property type="match status" value="1"/>
</dbReference>
<dbReference type="Pfam" id="PF02798">
    <property type="entry name" value="GST_N"/>
    <property type="match status" value="1"/>
</dbReference>
<name>A0AAQ3RBA7_9PEZI</name>
<dbReference type="Gene3D" id="3.40.30.10">
    <property type="entry name" value="Glutaredoxin"/>
    <property type="match status" value="1"/>
</dbReference>
<keyword evidence="1" id="KW-0560">Oxidoreductase</keyword>
<gene>
    <name evidence="5" type="ORF">R9X50_00590500</name>
</gene>
<evidence type="ECO:0000256" key="1">
    <source>
        <dbReference type="ARBA" id="ARBA00023002"/>
    </source>
</evidence>
<accession>A0AAQ3RBA7</accession>
<evidence type="ECO:0000313" key="6">
    <source>
        <dbReference type="Proteomes" id="UP001303373"/>
    </source>
</evidence>
<sequence length="486" mass="55485">MVLTIHVDPFTINCRKVVAGLDMMGTDYKVEKLSYFTDLKKPEFLKINPMGTIPAATDGGLTITESNAILMYAADLSGEKGAVAYPKDLKIRANVNRWLLWESCSWFPTCYNFLVQHAFVPKPDAAIIEAETVKFHKMAAILDQQLGKTKFLVGDNPTIADIAVMAPIHVHPMMNLPYEKYKNLQRWIADIEAIPAWKKSGEVVTATFNAIQEGQYVRSELNYTKDKGDQLTEIYFYEDEHATNVNPPGDDPKEVAIHDGWSRKDEFSEDVHGFSFHEFKSTYPQDAWADDARVQKQFYPEVVEFLKKTIGAKRVLVFDHTIRTKANEAKKLTDEKATSQRAPVRLVHCDYTAESGPLRVKQLLPDEADTLLASRVAFINVWKPLAKVEELPLTMCDVTSSPPEDFFKLFLRYRDRTGENYLMRYSDAHKWYYFPNMTPDQCILLKTYESDETKARFVGHTAFADPTSKPDAPTRESIEIRTIAFF</sequence>
<dbReference type="InterPro" id="IPR010987">
    <property type="entry name" value="Glutathione-S-Trfase_C-like"/>
</dbReference>
<dbReference type="InterPro" id="IPR004046">
    <property type="entry name" value="GST_C"/>
</dbReference>
<dbReference type="Pfam" id="PF00043">
    <property type="entry name" value="GST_C"/>
    <property type="match status" value="1"/>
</dbReference>
<dbReference type="SFLD" id="SFLDG00358">
    <property type="entry name" value="Main_(cytGST)"/>
    <property type="match status" value="1"/>
</dbReference>
<protein>
    <submittedName>
        <fullName evidence="5">Glutathione s-transferase</fullName>
    </submittedName>
</protein>
<reference evidence="5 6" key="1">
    <citation type="submission" date="2023-11" db="EMBL/GenBank/DDBJ databases">
        <title>An acidophilic fungus is an integral part of prey digestion in a carnivorous sundew plant.</title>
        <authorList>
            <person name="Tsai I.J."/>
        </authorList>
    </citation>
    <scope>NUCLEOTIDE SEQUENCE [LARGE SCALE GENOMIC DNA]</scope>
    <source>
        <strain evidence="5">169a</strain>
    </source>
</reference>
<evidence type="ECO:0000313" key="5">
    <source>
        <dbReference type="EMBL" id="WPH03031.1"/>
    </source>
</evidence>
<comment type="similarity">
    <text evidence="2">Belongs to the asaB hydroxylase/desaturase family.</text>
</comment>